<comment type="caution">
    <text evidence="1">The sequence shown here is derived from an EMBL/GenBank/DDBJ whole genome shotgun (WGS) entry which is preliminary data.</text>
</comment>
<name>A0A0F8Z0W6_9ZZZZ</name>
<gene>
    <name evidence="1" type="ORF">LCGC14_3028260</name>
</gene>
<protein>
    <submittedName>
        <fullName evidence="1">Uncharacterized protein</fullName>
    </submittedName>
</protein>
<accession>A0A0F8Z0W6</accession>
<proteinExistence type="predicted"/>
<sequence>LSKRVVNCENWRWHHEMDHSLCGIHAVSGVVDLLERKVGL</sequence>
<evidence type="ECO:0000313" key="1">
    <source>
        <dbReference type="EMBL" id="KKK60044.1"/>
    </source>
</evidence>
<dbReference type="EMBL" id="LAZR01063165">
    <property type="protein sequence ID" value="KKK60044.1"/>
    <property type="molecule type" value="Genomic_DNA"/>
</dbReference>
<organism evidence="1">
    <name type="scientific">marine sediment metagenome</name>
    <dbReference type="NCBI Taxonomy" id="412755"/>
    <lineage>
        <taxon>unclassified sequences</taxon>
        <taxon>metagenomes</taxon>
        <taxon>ecological metagenomes</taxon>
    </lineage>
</organism>
<reference evidence="1" key="1">
    <citation type="journal article" date="2015" name="Nature">
        <title>Complex archaea that bridge the gap between prokaryotes and eukaryotes.</title>
        <authorList>
            <person name="Spang A."/>
            <person name="Saw J.H."/>
            <person name="Jorgensen S.L."/>
            <person name="Zaremba-Niedzwiedzka K."/>
            <person name="Martijn J."/>
            <person name="Lind A.E."/>
            <person name="van Eijk R."/>
            <person name="Schleper C."/>
            <person name="Guy L."/>
            <person name="Ettema T.J."/>
        </authorList>
    </citation>
    <scope>NUCLEOTIDE SEQUENCE</scope>
</reference>
<feature type="non-terminal residue" evidence="1">
    <location>
        <position position="1"/>
    </location>
</feature>
<dbReference type="AlphaFoldDB" id="A0A0F8Z0W6"/>